<feature type="non-terminal residue" evidence="3">
    <location>
        <position position="128"/>
    </location>
</feature>
<dbReference type="InterPro" id="IPR052344">
    <property type="entry name" value="Transposase-related"/>
</dbReference>
<dbReference type="PANTHER" id="PTHR33678:SF1">
    <property type="entry name" value="BLL1576 PROTEIN"/>
    <property type="match status" value="1"/>
</dbReference>
<evidence type="ECO:0000259" key="2">
    <source>
        <dbReference type="Pfam" id="PF03050"/>
    </source>
</evidence>
<reference evidence="3 4" key="1">
    <citation type="submission" date="2020-08" db="EMBL/GenBank/DDBJ databases">
        <title>Oceanospirillum sp. nov. isolated from marine sediment.</title>
        <authorList>
            <person name="Ji X."/>
        </authorList>
    </citation>
    <scope>NUCLEOTIDE SEQUENCE [LARGE SCALE GENOMIC DNA]</scope>
    <source>
        <strain evidence="3 4">D5</strain>
    </source>
</reference>
<name>A0A839IZB0_9GAMM</name>
<dbReference type="InterPro" id="IPR004291">
    <property type="entry name" value="Transposase_IS66_central"/>
</dbReference>
<feature type="non-terminal residue" evidence="3">
    <location>
        <position position="1"/>
    </location>
</feature>
<dbReference type="PANTHER" id="PTHR33678">
    <property type="entry name" value="BLL1576 PROTEIN"/>
    <property type="match status" value="1"/>
</dbReference>
<dbReference type="Pfam" id="PF03050">
    <property type="entry name" value="DDE_Tnp_IS66"/>
    <property type="match status" value="1"/>
</dbReference>
<comment type="caution">
    <text evidence="3">The sequence shown here is derived from an EMBL/GenBank/DDBJ whole genome shotgun (WGS) entry which is preliminary data.</text>
</comment>
<dbReference type="EMBL" id="JACJFM010000195">
    <property type="protein sequence ID" value="MBB1489779.1"/>
    <property type="molecule type" value="Genomic_DNA"/>
</dbReference>
<protein>
    <submittedName>
        <fullName evidence="3">Transposase</fullName>
    </submittedName>
</protein>
<evidence type="ECO:0000256" key="1">
    <source>
        <dbReference type="SAM" id="MobiDB-lite"/>
    </source>
</evidence>
<feature type="region of interest" description="Disordered" evidence="1">
    <location>
        <begin position="66"/>
        <end position="92"/>
    </location>
</feature>
<evidence type="ECO:0000313" key="4">
    <source>
        <dbReference type="Proteomes" id="UP000565262"/>
    </source>
</evidence>
<dbReference type="Proteomes" id="UP000565262">
    <property type="component" value="Unassembled WGS sequence"/>
</dbReference>
<dbReference type="AlphaFoldDB" id="A0A839IZB0"/>
<keyword evidence="4" id="KW-1185">Reference proteome</keyword>
<gene>
    <name evidence="3" type="ORF">H4O21_24540</name>
</gene>
<organism evidence="3 4">
    <name type="scientific">Oceanospirillum sediminis</name>
    <dbReference type="NCBI Taxonomy" id="2760088"/>
    <lineage>
        <taxon>Bacteria</taxon>
        <taxon>Pseudomonadati</taxon>
        <taxon>Pseudomonadota</taxon>
        <taxon>Gammaproteobacteria</taxon>
        <taxon>Oceanospirillales</taxon>
        <taxon>Oceanospirillaceae</taxon>
        <taxon>Oceanospirillum</taxon>
    </lineage>
</organism>
<sequence length="128" mass="15074">KSCQHALCNAHHLRELERAWEQDNQAWARLLQNLLKEMNRTVLEQNGSVSQKVRCQYIERYRAILEAGDEESPPPDESQRKEGQRGRLKRSKSRALLERLRAYEDDVLRFLNVSEVPFTNNQGENDIR</sequence>
<proteinExistence type="predicted"/>
<evidence type="ECO:0000313" key="3">
    <source>
        <dbReference type="EMBL" id="MBB1489779.1"/>
    </source>
</evidence>
<dbReference type="RefSeq" id="WP_182812543.1">
    <property type="nucleotide sequence ID" value="NZ_JACJFM010000195.1"/>
</dbReference>
<accession>A0A839IZB0</accession>
<feature type="domain" description="Transposase IS66 central" evidence="2">
    <location>
        <begin position="2"/>
        <end position="128"/>
    </location>
</feature>